<evidence type="ECO:0000313" key="2">
    <source>
        <dbReference type="EMBL" id="MFC6870348.1"/>
    </source>
</evidence>
<dbReference type="NCBIfam" id="NF033847">
    <property type="entry name" value="MCP_Sipho"/>
    <property type="match status" value="1"/>
</dbReference>
<evidence type="ECO:0000256" key="1">
    <source>
        <dbReference type="SAM" id="MobiDB-lite"/>
    </source>
</evidence>
<comment type="caution">
    <text evidence="2">The sequence shown here is derived from an EMBL/GenBank/DDBJ whole genome shotgun (WGS) entry which is preliminary data.</text>
</comment>
<feature type="region of interest" description="Disordered" evidence="1">
    <location>
        <begin position="55"/>
        <end position="81"/>
    </location>
</feature>
<dbReference type="InterPro" id="IPR047790">
    <property type="entry name" value="MCP_Sipho"/>
</dbReference>
<gene>
    <name evidence="2" type="ORF">ACFQGD_24730</name>
</gene>
<dbReference type="EMBL" id="JBHSXX010000001">
    <property type="protein sequence ID" value="MFC6870348.1"/>
    <property type="molecule type" value="Genomic_DNA"/>
</dbReference>
<name>A0ABW2C759_9PSEU</name>
<organism evidence="2 3">
    <name type="scientific">Haloechinothrix salitolerans</name>
    <dbReference type="NCBI Taxonomy" id="926830"/>
    <lineage>
        <taxon>Bacteria</taxon>
        <taxon>Bacillati</taxon>
        <taxon>Actinomycetota</taxon>
        <taxon>Actinomycetes</taxon>
        <taxon>Pseudonocardiales</taxon>
        <taxon>Pseudonocardiaceae</taxon>
        <taxon>Haloechinothrix</taxon>
    </lineage>
</organism>
<dbReference type="Proteomes" id="UP001596337">
    <property type="component" value="Unassembled WGS sequence"/>
</dbReference>
<feature type="compositionally biased region" description="Polar residues" evidence="1">
    <location>
        <begin position="62"/>
        <end position="74"/>
    </location>
</feature>
<keyword evidence="3" id="KW-1185">Reference proteome</keyword>
<dbReference type="RefSeq" id="WP_345395350.1">
    <property type="nucleotide sequence ID" value="NZ_BAABLA010000023.1"/>
</dbReference>
<accession>A0ABW2C759</accession>
<evidence type="ECO:0000313" key="3">
    <source>
        <dbReference type="Proteomes" id="UP001596337"/>
    </source>
</evidence>
<proteinExistence type="predicted"/>
<sequence length="459" mass="49899">MTTPPPTKDLRRSLTEISQLAAQLKQAPATEGTVRSLEQLASLRKQVRETLRQRGQLPPALTASSAIQDSTPTPQGVDPAKPLTMDAIGRYMIEASRFESGRRNVVRTVAQFPDERLLTDDGFANIEKINKLQATARQPEELESLTAALCQPLEPRYDVQAIGTQERPIRDGLLRFGVDRGGIRYRPSLAVDYAAAGVGVWTEADDDADPLVPKSCLDIDCPATQEATVHAIYACLTVRNFTVRFDRELATAVVNAALVAQAARAENELLTALQGGSTTVTFTGDLGMARDVLEALDRAAAYLRSRHRLTDGTALRWTAPRWVLDALRADVVRQHAGGGLEAFELAERELLNWFAVRQIRPTWHLDGAANQQFADATAGNPLPDYPSMIDSVLAVEGDWLHLDGGTMDLGLVRDSTLNSENRAQVFAEDFETTAFLGAESLRLQVTSSVTGLSAGTSPA</sequence>
<reference evidence="3" key="1">
    <citation type="journal article" date="2019" name="Int. J. Syst. Evol. Microbiol.">
        <title>The Global Catalogue of Microorganisms (GCM) 10K type strain sequencing project: providing services to taxonomists for standard genome sequencing and annotation.</title>
        <authorList>
            <consortium name="The Broad Institute Genomics Platform"/>
            <consortium name="The Broad Institute Genome Sequencing Center for Infectious Disease"/>
            <person name="Wu L."/>
            <person name="Ma J."/>
        </authorList>
    </citation>
    <scope>NUCLEOTIDE SEQUENCE [LARGE SCALE GENOMIC DNA]</scope>
    <source>
        <strain evidence="3">KCTC 32255</strain>
    </source>
</reference>
<protein>
    <submittedName>
        <fullName evidence="2">Major capsid protein</fullName>
    </submittedName>
</protein>